<evidence type="ECO:0000313" key="4">
    <source>
        <dbReference type="Proteomes" id="UP000184447"/>
    </source>
</evidence>
<name>A0A1M5VK49_9CLOT</name>
<dbReference type="EMBL" id="FQXM01000012">
    <property type="protein sequence ID" value="SHH75652.1"/>
    <property type="molecule type" value="Genomic_DNA"/>
</dbReference>
<dbReference type="InterPro" id="IPR001130">
    <property type="entry name" value="TatD-like"/>
</dbReference>
<dbReference type="InterPro" id="IPR032466">
    <property type="entry name" value="Metal_Hydrolase"/>
</dbReference>
<dbReference type="OrthoDB" id="9810005at2"/>
<evidence type="ECO:0000313" key="3">
    <source>
        <dbReference type="EMBL" id="SHH75652.1"/>
    </source>
</evidence>
<protein>
    <submittedName>
        <fullName evidence="3">TatD DNase family protein</fullName>
    </submittedName>
</protein>
<dbReference type="Pfam" id="PF01026">
    <property type="entry name" value="TatD_DNase"/>
    <property type="match status" value="1"/>
</dbReference>
<feature type="binding site" evidence="2">
    <location>
        <position position="124"/>
    </location>
    <ligand>
        <name>a divalent metal cation</name>
        <dbReference type="ChEBI" id="CHEBI:60240"/>
        <label>2</label>
    </ligand>
</feature>
<organism evidence="3 4">
    <name type="scientific">Clostridium grantii DSM 8605</name>
    <dbReference type="NCBI Taxonomy" id="1121316"/>
    <lineage>
        <taxon>Bacteria</taxon>
        <taxon>Bacillati</taxon>
        <taxon>Bacillota</taxon>
        <taxon>Clostridia</taxon>
        <taxon>Eubacteriales</taxon>
        <taxon>Clostridiaceae</taxon>
        <taxon>Clostridium</taxon>
    </lineage>
</organism>
<gene>
    <name evidence="3" type="ORF">SAMN02745207_02311</name>
</gene>
<feature type="binding site" evidence="2">
    <location>
        <position position="195"/>
    </location>
    <ligand>
        <name>a divalent metal cation</name>
        <dbReference type="ChEBI" id="CHEBI:60240"/>
        <label>1</label>
    </ligand>
</feature>
<dbReference type="InterPro" id="IPR018228">
    <property type="entry name" value="DNase_TatD-rel_CS"/>
</dbReference>
<evidence type="ECO:0000256" key="2">
    <source>
        <dbReference type="PIRSR" id="PIRSR005902-1"/>
    </source>
</evidence>
<dbReference type="PROSITE" id="PS01137">
    <property type="entry name" value="TATD_1"/>
    <property type="match status" value="1"/>
</dbReference>
<evidence type="ECO:0000256" key="1">
    <source>
        <dbReference type="ARBA" id="ARBA00022801"/>
    </source>
</evidence>
<keyword evidence="2" id="KW-0479">Metal-binding</keyword>
<accession>A0A1M5VK49</accession>
<keyword evidence="1" id="KW-0378">Hydrolase</keyword>
<feature type="binding site" evidence="2">
    <location>
        <position position="8"/>
    </location>
    <ligand>
        <name>a divalent metal cation</name>
        <dbReference type="ChEBI" id="CHEBI:60240"/>
        <label>1</label>
    </ligand>
</feature>
<dbReference type="Proteomes" id="UP000184447">
    <property type="component" value="Unassembled WGS sequence"/>
</dbReference>
<dbReference type="AlphaFoldDB" id="A0A1M5VK49"/>
<dbReference type="STRING" id="1121316.SAMN02745207_02311"/>
<reference evidence="3 4" key="1">
    <citation type="submission" date="2016-11" db="EMBL/GenBank/DDBJ databases">
        <authorList>
            <person name="Jaros S."/>
            <person name="Januszkiewicz K."/>
            <person name="Wedrychowicz H."/>
        </authorList>
    </citation>
    <scope>NUCLEOTIDE SEQUENCE [LARGE SCALE GENOMIC DNA]</scope>
    <source>
        <strain evidence="3 4">DSM 8605</strain>
    </source>
</reference>
<dbReference type="Gene3D" id="3.20.20.140">
    <property type="entry name" value="Metal-dependent hydrolases"/>
    <property type="match status" value="1"/>
</dbReference>
<dbReference type="GO" id="GO:0046872">
    <property type="term" value="F:metal ion binding"/>
    <property type="evidence" value="ECO:0007669"/>
    <property type="project" value="UniProtKB-KW"/>
</dbReference>
<feature type="binding site" evidence="2">
    <location>
        <position position="10"/>
    </location>
    <ligand>
        <name>a divalent metal cation</name>
        <dbReference type="ChEBI" id="CHEBI:60240"/>
        <label>1</label>
    </ligand>
</feature>
<feature type="binding site" evidence="2">
    <location>
        <position position="147"/>
    </location>
    <ligand>
        <name>a divalent metal cation</name>
        <dbReference type="ChEBI" id="CHEBI:60240"/>
        <label>2</label>
    </ligand>
</feature>
<sequence length="241" mass="28343">MNNLIDTHFHLDYYRNHKEIYDGINKLKQYTLCVTNQPEIFESCMDIYQTTKYVKFALGYNPRLICETEFNKKSFLKNLNKTNYIGEVGLDFAGKYKEMKFDQINIFNFIAEQASKYNKLMSVHCSKAYEDLYNIIKANNNKKIILHWYSGNQHWGDKFLELGCYFSVNGNMLRSNKGIQLLEILPVDKILVESDGPFSTINRTKYTFDKLNQVYDNLGNLLEDSNIENTIYKNFKTLLSK</sequence>
<dbReference type="RefSeq" id="WP_073338584.1">
    <property type="nucleotide sequence ID" value="NZ_FQXM01000012.1"/>
</dbReference>
<dbReference type="SUPFAM" id="SSF51556">
    <property type="entry name" value="Metallo-dependent hydrolases"/>
    <property type="match status" value="1"/>
</dbReference>
<dbReference type="PANTHER" id="PTHR46124:SF2">
    <property type="entry name" value="D-AMINOACYL-TRNA DEACYLASE"/>
    <property type="match status" value="1"/>
</dbReference>
<dbReference type="GO" id="GO:0016788">
    <property type="term" value="F:hydrolase activity, acting on ester bonds"/>
    <property type="evidence" value="ECO:0007669"/>
    <property type="project" value="InterPro"/>
</dbReference>
<feature type="binding site" evidence="2">
    <location>
        <position position="87"/>
    </location>
    <ligand>
        <name>a divalent metal cation</name>
        <dbReference type="ChEBI" id="CHEBI:60240"/>
        <label>1</label>
    </ligand>
</feature>
<dbReference type="PANTHER" id="PTHR46124">
    <property type="entry name" value="D-AMINOACYL-TRNA DEACYLASE"/>
    <property type="match status" value="1"/>
</dbReference>
<dbReference type="PIRSF" id="PIRSF005902">
    <property type="entry name" value="DNase_TatD"/>
    <property type="match status" value="1"/>
</dbReference>
<keyword evidence="4" id="KW-1185">Reference proteome</keyword>
<proteinExistence type="predicted"/>